<sequence>MSYAKDDARKIIESLPEHATWDDIMYQFYVKKKITDSLDAAEEGRIMTHEDVRKRVMKK</sequence>
<organism evidence="1 2">
    <name type="scientific">Proteiniborus ethanoligenes</name>
    <dbReference type="NCBI Taxonomy" id="415015"/>
    <lineage>
        <taxon>Bacteria</taxon>
        <taxon>Bacillati</taxon>
        <taxon>Bacillota</taxon>
        <taxon>Clostridia</taxon>
        <taxon>Eubacteriales</taxon>
        <taxon>Proteiniborus</taxon>
    </lineage>
</organism>
<reference evidence="1 2" key="1">
    <citation type="submission" date="2016-10" db="EMBL/GenBank/DDBJ databases">
        <authorList>
            <person name="de Groot N.N."/>
        </authorList>
    </citation>
    <scope>NUCLEOTIDE SEQUENCE [LARGE SCALE GENOMIC DNA]</scope>
    <source>
        <strain evidence="1 2">DSM 21650</strain>
    </source>
</reference>
<evidence type="ECO:0000313" key="1">
    <source>
        <dbReference type="EMBL" id="SDY53193.1"/>
    </source>
</evidence>
<dbReference type="AlphaFoldDB" id="A0A1H3KLY1"/>
<gene>
    <name evidence="1" type="ORF">SAMN05660462_00239</name>
</gene>
<dbReference type="STRING" id="415015.SAMN05660462_00239"/>
<name>A0A1H3KLY1_9FIRM</name>
<accession>A0A1H3KLY1</accession>
<keyword evidence="2" id="KW-1185">Reference proteome</keyword>
<protein>
    <submittedName>
        <fullName evidence="1">Uncharacterized protein</fullName>
    </submittedName>
</protein>
<evidence type="ECO:0000313" key="2">
    <source>
        <dbReference type="Proteomes" id="UP000198625"/>
    </source>
</evidence>
<dbReference type="Proteomes" id="UP000198625">
    <property type="component" value="Unassembled WGS sequence"/>
</dbReference>
<dbReference type="OrthoDB" id="5422155at2"/>
<dbReference type="EMBL" id="FNQE01000002">
    <property type="protein sequence ID" value="SDY53193.1"/>
    <property type="molecule type" value="Genomic_DNA"/>
</dbReference>
<proteinExistence type="predicted"/>